<dbReference type="FunFam" id="3.60.15.10:FF:000003">
    <property type="entry name" value="Integrator complex subunit 11"/>
    <property type="match status" value="1"/>
</dbReference>
<evidence type="ECO:0000256" key="1">
    <source>
        <dbReference type="ARBA" id="ARBA00001947"/>
    </source>
</evidence>
<dbReference type="SMART" id="SM00849">
    <property type="entry name" value="Lactamase_B"/>
    <property type="match status" value="1"/>
</dbReference>
<dbReference type="AlphaFoldDB" id="A0A2R2MJ31"/>
<comment type="similarity">
    <text evidence="4">Belongs to the metallo-beta-lactamase superfamily. RNA-metabolizing metallo-beta-lactamase-like family. INTS11 subfamily.</text>
</comment>
<evidence type="ECO:0000256" key="4">
    <source>
        <dbReference type="ARBA" id="ARBA00007093"/>
    </source>
</evidence>
<dbReference type="SMART" id="SM01027">
    <property type="entry name" value="Beta-Casp"/>
    <property type="match status" value="1"/>
</dbReference>
<dbReference type="FunFam" id="3.40.50.10890:FF:000002">
    <property type="entry name" value="Integrator complex subunit 11"/>
    <property type="match status" value="1"/>
</dbReference>
<evidence type="ECO:0000256" key="10">
    <source>
        <dbReference type="ARBA" id="ARBA00023242"/>
    </source>
</evidence>
<dbReference type="RefSeq" id="XP_023930215.1">
    <property type="nucleotide sequence ID" value="XM_024074447.1"/>
</dbReference>
<keyword evidence="7" id="KW-0479">Metal-binding</keyword>
<evidence type="ECO:0000313" key="14">
    <source>
        <dbReference type="Proteomes" id="UP000085678"/>
    </source>
</evidence>
<dbReference type="STRING" id="7574.A0A2R2MJ31"/>
<feature type="domain" description="Beta-Casp" evidence="13">
    <location>
        <begin position="245"/>
        <end position="363"/>
    </location>
</feature>
<dbReference type="GO" id="GO:0046872">
    <property type="term" value="F:metal ion binding"/>
    <property type="evidence" value="ECO:0007669"/>
    <property type="project" value="UniProtKB-KW"/>
</dbReference>
<evidence type="ECO:0000256" key="9">
    <source>
        <dbReference type="ARBA" id="ARBA00022833"/>
    </source>
</evidence>
<dbReference type="InterPro" id="IPR001279">
    <property type="entry name" value="Metallo-B-lactamas"/>
</dbReference>
<evidence type="ECO:0000256" key="7">
    <source>
        <dbReference type="ARBA" id="ARBA00022723"/>
    </source>
</evidence>
<keyword evidence="6" id="KW-0963">Cytoplasm</keyword>
<dbReference type="FunCoup" id="A0A2R2MJ31">
    <property type="interactions" value="1944"/>
</dbReference>
<keyword evidence="8" id="KW-0378">Hydrolase</keyword>
<evidence type="ECO:0000256" key="5">
    <source>
        <dbReference type="ARBA" id="ARBA00016810"/>
    </source>
</evidence>
<dbReference type="InterPro" id="IPR011108">
    <property type="entry name" value="RMMBL"/>
</dbReference>
<evidence type="ECO:0000256" key="11">
    <source>
        <dbReference type="ARBA" id="ARBA00029625"/>
    </source>
</evidence>
<dbReference type="OrthoDB" id="10249535at2759"/>
<evidence type="ECO:0000256" key="2">
    <source>
        <dbReference type="ARBA" id="ARBA00004123"/>
    </source>
</evidence>
<evidence type="ECO:0000259" key="12">
    <source>
        <dbReference type="SMART" id="SM00849"/>
    </source>
</evidence>
<dbReference type="CDD" id="cd16291">
    <property type="entry name" value="INTS11-like_MBL-fold"/>
    <property type="match status" value="1"/>
</dbReference>
<evidence type="ECO:0000256" key="6">
    <source>
        <dbReference type="ARBA" id="ARBA00022490"/>
    </source>
</evidence>
<name>A0A2R2MJ31_LINAN</name>
<sequence length="602" mass="67708">MAEIKVVPLGAGQDVGRSCIIVSLGGKNVMLDCGMHMGYNDDRRFPDFTYINRSGTLTEYLDCVIISHFHLDHCGALPYMSEMVGFDGPIYMTQPTKAICPILLEDYRKITVDRKGEQNFFTSEMIKNCMKKVVPVNLHQTVQVDDELEIKAYYAGHVLGAAMFRITVGSQSVVYTGDYNMTPDRHLGAAWIDKCRPDLLITESTYATTIRDSKRCRERDFLKKVHDCVDKGGKVLIPVFALGRAQELCILLETYWDRMNLKVPIYFSLGLTEKANHYYKLFITWTNQKIRKTFVQRNMFEFKHIKAFDRSYIDNPGAMVVFATPGMLHAGLSLQIFKKWCTSENNMVIMPGYCVAGTVGHKILNGVRRLELENRQTVDVKLSVQYMSFSAHADAKGIMQLIQQCEPKNVMLVHGEAGKMEFLKKKIFQEFGTECTMPANGETVTIATSADIPVEASVNLLKREMSSGAGEGRSPDPKKPKLMHAALVMQGAEMQLLDADQAMNELGLEEHQLRFTSTVVIEYPGEVEQTVDRIYQYVKGKLKDFPVQMSADQSITVADSVLIKVSGDDDEAEKGVLVSWSYQDEDIGSYLLKLLKMGIPST</sequence>
<dbReference type="InterPro" id="IPR036866">
    <property type="entry name" value="RibonucZ/Hydroxyglut_hydro"/>
</dbReference>
<evidence type="ECO:0000259" key="13">
    <source>
        <dbReference type="SMART" id="SM01027"/>
    </source>
</evidence>
<dbReference type="InParanoid" id="A0A2R2MJ31"/>
<protein>
    <recommendedName>
        <fullName evidence="5">Integrator complex subunit 11</fullName>
    </recommendedName>
    <alternativeName>
        <fullName evidence="11">Cleavage and polyadenylation-specific factor 3-like protein</fullName>
    </alternativeName>
</protein>
<dbReference type="PANTHER" id="PTHR11203:SF37">
    <property type="entry name" value="INTEGRATOR COMPLEX SUBUNIT 11"/>
    <property type="match status" value="1"/>
</dbReference>
<dbReference type="Gene3D" id="3.60.15.10">
    <property type="entry name" value="Ribonuclease Z/Hydroxyacylglutathione hydrolase-like"/>
    <property type="match status" value="1"/>
</dbReference>
<evidence type="ECO:0000256" key="8">
    <source>
        <dbReference type="ARBA" id="ARBA00022801"/>
    </source>
</evidence>
<dbReference type="KEGG" id="lak:106156496"/>
<accession>A0A2R2MJ31</accession>
<keyword evidence="9" id="KW-0862">Zinc</keyword>
<dbReference type="InterPro" id="IPR041897">
    <property type="entry name" value="INTS11-like_MBL-fold"/>
</dbReference>
<dbReference type="Gene3D" id="3.40.50.10890">
    <property type="match status" value="1"/>
</dbReference>
<dbReference type="GO" id="GO:0005737">
    <property type="term" value="C:cytoplasm"/>
    <property type="evidence" value="ECO:0007669"/>
    <property type="project" value="UniProtKB-SubCell"/>
</dbReference>
<comment type="subcellular location">
    <subcellularLocation>
        <location evidence="3">Cytoplasm</location>
    </subcellularLocation>
    <subcellularLocation>
        <location evidence="2">Nucleus</location>
    </subcellularLocation>
</comment>
<dbReference type="GO" id="GO:0004521">
    <property type="term" value="F:RNA endonuclease activity"/>
    <property type="evidence" value="ECO:0007669"/>
    <property type="project" value="TreeGrafter"/>
</dbReference>
<dbReference type="Pfam" id="PF16661">
    <property type="entry name" value="Lactamase_B_6"/>
    <property type="match status" value="1"/>
</dbReference>
<dbReference type="InterPro" id="IPR048662">
    <property type="entry name" value="IntS11_C"/>
</dbReference>
<dbReference type="GeneID" id="106156496"/>
<dbReference type="Pfam" id="PF07521">
    <property type="entry name" value="RMMBL"/>
    <property type="match status" value="1"/>
</dbReference>
<organism evidence="14 15">
    <name type="scientific">Lingula anatina</name>
    <name type="common">Brachiopod</name>
    <name type="synonym">Lingula unguis</name>
    <dbReference type="NCBI Taxonomy" id="7574"/>
    <lineage>
        <taxon>Eukaryota</taxon>
        <taxon>Metazoa</taxon>
        <taxon>Spiralia</taxon>
        <taxon>Lophotrochozoa</taxon>
        <taxon>Brachiopoda</taxon>
        <taxon>Linguliformea</taxon>
        <taxon>Lingulata</taxon>
        <taxon>Lingulida</taxon>
        <taxon>Linguloidea</taxon>
        <taxon>Lingulidae</taxon>
        <taxon>Lingula</taxon>
    </lineage>
</organism>
<dbReference type="GO" id="GO:0005634">
    <property type="term" value="C:nucleus"/>
    <property type="evidence" value="ECO:0007669"/>
    <property type="project" value="UniProtKB-SubCell"/>
</dbReference>
<gene>
    <name evidence="15" type="primary">LOC106156496</name>
</gene>
<evidence type="ECO:0000313" key="15">
    <source>
        <dbReference type="RefSeq" id="XP_023930215.1"/>
    </source>
</evidence>
<dbReference type="GO" id="GO:0016180">
    <property type="term" value="P:snRNA processing"/>
    <property type="evidence" value="ECO:0007669"/>
    <property type="project" value="TreeGrafter"/>
</dbReference>
<feature type="domain" description="Metallo-beta-lactamase" evidence="12">
    <location>
        <begin position="16"/>
        <end position="210"/>
    </location>
</feature>
<dbReference type="Pfam" id="PF21386">
    <property type="entry name" value="IntS11_C"/>
    <property type="match status" value="1"/>
</dbReference>
<dbReference type="InterPro" id="IPR022712">
    <property type="entry name" value="Beta_Casp"/>
</dbReference>
<dbReference type="SUPFAM" id="SSF56281">
    <property type="entry name" value="Metallo-hydrolase/oxidoreductase"/>
    <property type="match status" value="1"/>
</dbReference>
<dbReference type="GO" id="GO:0016787">
    <property type="term" value="F:hydrolase activity"/>
    <property type="evidence" value="ECO:0007669"/>
    <property type="project" value="UniProtKB-KW"/>
</dbReference>
<evidence type="ECO:0000256" key="3">
    <source>
        <dbReference type="ARBA" id="ARBA00004496"/>
    </source>
</evidence>
<dbReference type="InterPro" id="IPR050698">
    <property type="entry name" value="MBL"/>
</dbReference>
<dbReference type="PANTHER" id="PTHR11203">
    <property type="entry name" value="CLEAVAGE AND POLYADENYLATION SPECIFICITY FACTOR FAMILY MEMBER"/>
    <property type="match status" value="1"/>
</dbReference>
<dbReference type="Proteomes" id="UP000085678">
    <property type="component" value="Unplaced"/>
</dbReference>
<proteinExistence type="inferred from homology"/>
<keyword evidence="14" id="KW-1185">Reference proteome</keyword>
<reference evidence="15" key="1">
    <citation type="submission" date="2025-08" db="UniProtKB">
        <authorList>
            <consortium name="RefSeq"/>
        </authorList>
    </citation>
    <scope>IDENTIFICATION</scope>
    <source>
        <tissue evidence="15">Gonads</tissue>
    </source>
</reference>
<keyword evidence="10" id="KW-0539">Nucleus</keyword>
<comment type="cofactor">
    <cofactor evidence="1">
        <name>Zn(2+)</name>
        <dbReference type="ChEBI" id="CHEBI:29105"/>
    </cofactor>
</comment>
<dbReference type="Pfam" id="PF10996">
    <property type="entry name" value="Beta-Casp"/>
    <property type="match status" value="1"/>
</dbReference>